<dbReference type="SUPFAM" id="SSF54637">
    <property type="entry name" value="Thioesterase/thiol ester dehydrase-isomerase"/>
    <property type="match status" value="2"/>
</dbReference>
<dbReference type="OrthoDB" id="68328at2759"/>
<dbReference type="Proteomes" id="UP000242525">
    <property type="component" value="Unassembled WGS sequence"/>
</dbReference>
<dbReference type="InterPro" id="IPR025652">
    <property type="entry name" value="TesB_C"/>
</dbReference>
<name>A0A0J9XJ35_GEOCN</name>
<evidence type="ECO:0000313" key="6">
    <source>
        <dbReference type="Proteomes" id="UP000242525"/>
    </source>
</evidence>
<feature type="domain" description="Acyl-CoA thioesterase 2 C-terminal" evidence="3">
    <location>
        <begin position="181"/>
        <end position="281"/>
    </location>
</feature>
<dbReference type="GO" id="GO:0047617">
    <property type="term" value="F:fatty acyl-CoA hydrolase activity"/>
    <property type="evidence" value="ECO:0007669"/>
    <property type="project" value="InterPro"/>
</dbReference>
<dbReference type="Pfam" id="PF13622">
    <property type="entry name" value="4HBT_3"/>
    <property type="match status" value="1"/>
</dbReference>
<dbReference type="Pfam" id="PF02551">
    <property type="entry name" value="Acyl_CoA_thio"/>
    <property type="match status" value="1"/>
</dbReference>
<reference evidence="5" key="1">
    <citation type="submission" date="2014-03" db="EMBL/GenBank/DDBJ databases">
        <authorList>
            <person name="Casaregola S."/>
        </authorList>
    </citation>
    <scope>NUCLEOTIDE SEQUENCE [LARGE SCALE GENOMIC DNA]</scope>
    <source>
        <strain evidence="5">CLIB 918</strain>
    </source>
</reference>
<dbReference type="GO" id="GO:0009062">
    <property type="term" value="P:fatty acid catabolic process"/>
    <property type="evidence" value="ECO:0007669"/>
    <property type="project" value="TreeGrafter"/>
</dbReference>
<dbReference type="PANTHER" id="PTHR11066:SF34">
    <property type="entry name" value="ACYL-COENZYME A THIOESTERASE 8"/>
    <property type="match status" value="1"/>
</dbReference>
<evidence type="ECO:0000313" key="5">
    <source>
        <dbReference type="EMBL" id="CDO57311.1"/>
    </source>
</evidence>
<proteinExistence type="inferred from homology"/>
<sequence length="299" mass="33749">MVAPIETQLRLEKFEENLYRSTEKLWKPPNARGVFGGVVIAQSLMAAAHTVPEDFHVHSMHCYFIMAGDASIPIVYHVERVRDGKSFITRTVQAIQNGRCIFTTSLSFQHQLKFGVPVIHHQSKYPGQPMPREVGAESFPNSPFSPKSQDEQEVANGIKVKIILPEKDEWKSQDASERRLRYWMKCDGTISDPKAHVMGLAYLSDSHLLGTSVIASGHRFSDVSMMVSLDHSIYFHHPVKADEWLMHCIESPWSGQERGLVVGRFYNQDKVHIATVVQEGLLRLSDKAKSKKLAQAAKL</sequence>
<gene>
    <name evidence="5" type="ORF">BN980_GECA20s00967g</name>
</gene>
<dbReference type="STRING" id="1173061.A0A0J9XJ35"/>
<dbReference type="PANTHER" id="PTHR11066">
    <property type="entry name" value="ACYL-COA THIOESTERASE"/>
    <property type="match status" value="1"/>
</dbReference>
<keyword evidence="6" id="KW-1185">Reference proteome</keyword>
<dbReference type="InterPro" id="IPR049449">
    <property type="entry name" value="TesB_ACOT8-like_N"/>
</dbReference>
<evidence type="ECO:0000256" key="1">
    <source>
        <dbReference type="ARBA" id="ARBA00006538"/>
    </source>
</evidence>
<dbReference type="GO" id="GO:0006637">
    <property type="term" value="P:acyl-CoA metabolic process"/>
    <property type="evidence" value="ECO:0007669"/>
    <property type="project" value="InterPro"/>
</dbReference>
<organism evidence="5 6">
    <name type="scientific">Geotrichum candidum</name>
    <name type="common">Oospora lactis</name>
    <name type="synonym">Dipodascus geotrichum</name>
    <dbReference type="NCBI Taxonomy" id="1173061"/>
    <lineage>
        <taxon>Eukaryota</taxon>
        <taxon>Fungi</taxon>
        <taxon>Dikarya</taxon>
        <taxon>Ascomycota</taxon>
        <taxon>Saccharomycotina</taxon>
        <taxon>Dipodascomycetes</taxon>
        <taxon>Dipodascales</taxon>
        <taxon>Dipodascaceae</taxon>
        <taxon>Geotrichum</taxon>
    </lineage>
</organism>
<dbReference type="InterPro" id="IPR042171">
    <property type="entry name" value="Acyl-CoA_hotdog"/>
</dbReference>
<evidence type="ECO:0000256" key="2">
    <source>
        <dbReference type="ARBA" id="ARBA00022801"/>
    </source>
</evidence>
<comment type="similarity">
    <text evidence="1">Belongs to the C/M/P thioester hydrolase family.</text>
</comment>
<dbReference type="InterPro" id="IPR003703">
    <property type="entry name" value="Acyl_CoA_thio"/>
</dbReference>
<dbReference type="InterPro" id="IPR029069">
    <property type="entry name" value="HotDog_dom_sf"/>
</dbReference>
<accession>A0A0J9XJ35</accession>
<evidence type="ECO:0000259" key="4">
    <source>
        <dbReference type="Pfam" id="PF13622"/>
    </source>
</evidence>
<dbReference type="CDD" id="cd03444">
    <property type="entry name" value="Thioesterase_II_repeat1"/>
    <property type="match status" value="1"/>
</dbReference>
<dbReference type="GO" id="GO:0005782">
    <property type="term" value="C:peroxisomal matrix"/>
    <property type="evidence" value="ECO:0007669"/>
    <property type="project" value="TreeGrafter"/>
</dbReference>
<dbReference type="CDD" id="cd03445">
    <property type="entry name" value="Thioesterase_II_repeat2"/>
    <property type="match status" value="1"/>
</dbReference>
<keyword evidence="2" id="KW-0378">Hydrolase</keyword>
<protein>
    <submittedName>
        <fullName evidence="5">Similar to Saccharomyces cerevisiae YJR019C TES1 Peroxisomal acyl-CoA thioesterase likely to be involved in fatty acid oxidation rather than fatty acid synthesis</fullName>
    </submittedName>
</protein>
<evidence type="ECO:0000259" key="3">
    <source>
        <dbReference type="Pfam" id="PF02551"/>
    </source>
</evidence>
<feature type="domain" description="Acyl-CoA thioesterase-like N-terminal HotDog" evidence="4">
    <location>
        <begin position="29"/>
        <end position="109"/>
    </location>
</feature>
<dbReference type="EMBL" id="CCBN010000020">
    <property type="protein sequence ID" value="CDO57311.1"/>
    <property type="molecule type" value="Genomic_DNA"/>
</dbReference>
<dbReference type="Gene3D" id="2.40.160.210">
    <property type="entry name" value="Acyl-CoA thioesterase, double hotdog domain"/>
    <property type="match status" value="1"/>
</dbReference>
<dbReference type="AlphaFoldDB" id="A0A0J9XJ35"/>
<comment type="caution">
    <text evidence="5">The sequence shown here is derived from an EMBL/GenBank/DDBJ whole genome shotgun (WGS) entry which is preliminary data.</text>
</comment>